<evidence type="ECO:0000256" key="2">
    <source>
        <dbReference type="ARBA" id="ARBA00022540"/>
    </source>
</evidence>
<keyword evidence="2 4" id="KW-0396">Initiation factor</keyword>
<evidence type="ECO:0000256" key="3">
    <source>
        <dbReference type="ARBA" id="ARBA00022917"/>
    </source>
</evidence>
<keyword evidence="4" id="KW-0963">Cytoplasm</keyword>
<evidence type="ECO:0000256" key="4">
    <source>
        <dbReference type="HAMAP-Rule" id="MF_00075"/>
    </source>
</evidence>
<dbReference type="Gene3D" id="2.40.50.140">
    <property type="entry name" value="Nucleic acid-binding proteins"/>
    <property type="match status" value="1"/>
</dbReference>
<dbReference type="GO" id="GO:0003743">
    <property type="term" value="F:translation initiation factor activity"/>
    <property type="evidence" value="ECO:0007669"/>
    <property type="project" value="UniProtKB-UniRule"/>
</dbReference>
<dbReference type="PANTHER" id="PTHR33370:SF1">
    <property type="entry name" value="TRANSLATION INITIATION FACTOR IF-1, CHLOROPLASTIC"/>
    <property type="match status" value="1"/>
</dbReference>
<dbReference type="InterPro" id="IPR004368">
    <property type="entry name" value="TIF_IF1"/>
</dbReference>
<dbReference type="Pfam" id="PF01176">
    <property type="entry name" value="eIF-1a"/>
    <property type="match status" value="1"/>
</dbReference>
<keyword evidence="3 4" id="KW-0648">Protein biosynthesis</keyword>
<evidence type="ECO:0000256" key="5">
    <source>
        <dbReference type="NCBIfam" id="TIGR00008"/>
    </source>
</evidence>
<dbReference type="InterPro" id="IPR006196">
    <property type="entry name" value="RNA-binding_domain_S1_IF1"/>
</dbReference>
<reference evidence="7 8" key="1">
    <citation type="submission" date="2017-09" db="EMBL/GenBank/DDBJ databases">
        <title>Depth-based differentiation of microbial function through sediment-hosted aquifers and enrichment of novel symbionts in the deep terrestrial subsurface.</title>
        <authorList>
            <person name="Probst A.J."/>
            <person name="Ladd B."/>
            <person name="Jarett J.K."/>
            <person name="Geller-Mcgrath D.E."/>
            <person name="Sieber C.M."/>
            <person name="Emerson J.B."/>
            <person name="Anantharaman K."/>
            <person name="Thomas B.C."/>
            <person name="Malmstrom R."/>
            <person name="Stieglmeier M."/>
            <person name="Klingl A."/>
            <person name="Woyke T."/>
            <person name="Ryan C.M."/>
            <person name="Banfield J.F."/>
        </authorList>
    </citation>
    <scope>NUCLEOTIDE SEQUENCE [LARGE SCALE GENOMIC DNA]</scope>
    <source>
        <strain evidence="7">CG11_big_fil_rev_8_21_14_0_20_43_7</strain>
    </source>
</reference>
<proteinExistence type="inferred from homology"/>
<evidence type="ECO:0000259" key="6">
    <source>
        <dbReference type="PROSITE" id="PS50832"/>
    </source>
</evidence>
<sequence length="72" mass="8287">MAKTDDMIEVKGVIEEALPGTKFRVRLENDHEVISTIAGKMRKFRIRLGVGDEVKVEISTYDLTKGRIVYRY</sequence>
<comment type="caution">
    <text evidence="7">The sequence shown here is derived from an EMBL/GenBank/DDBJ whole genome shotgun (WGS) entry which is preliminary data.</text>
</comment>
<accession>A0A2H0N3M1</accession>
<dbReference type="FunFam" id="2.40.50.140:FF:000002">
    <property type="entry name" value="Translation initiation factor IF-1"/>
    <property type="match status" value="1"/>
</dbReference>
<dbReference type="GO" id="GO:0019843">
    <property type="term" value="F:rRNA binding"/>
    <property type="evidence" value="ECO:0007669"/>
    <property type="project" value="UniProtKB-UniRule"/>
</dbReference>
<comment type="subunit">
    <text evidence="4">Component of the 30S ribosomal translation pre-initiation complex which assembles on the 30S ribosome in the order IF-2 and IF-3, IF-1 and N-formylmethionyl-tRNA(fMet); mRNA recruitment can occur at any time during PIC assembly.</text>
</comment>
<dbReference type="AlphaFoldDB" id="A0A2H0N3M1"/>
<feature type="domain" description="S1-like" evidence="6">
    <location>
        <begin position="1"/>
        <end position="72"/>
    </location>
</feature>
<dbReference type="SUPFAM" id="SSF50249">
    <property type="entry name" value="Nucleic acid-binding proteins"/>
    <property type="match status" value="1"/>
</dbReference>
<dbReference type="PANTHER" id="PTHR33370">
    <property type="entry name" value="TRANSLATION INITIATION FACTOR IF-1, CHLOROPLASTIC"/>
    <property type="match status" value="1"/>
</dbReference>
<dbReference type="HAMAP" id="MF_00075">
    <property type="entry name" value="IF_1"/>
    <property type="match status" value="1"/>
</dbReference>
<protein>
    <recommendedName>
        <fullName evidence="4 5">Translation initiation factor IF-1</fullName>
    </recommendedName>
</protein>
<dbReference type="InterPro" id="IPR012340">
    <property type="entry name" value="NA-bd_OB-fold"/>
</dbReference>
<dbReference type="EMBL" id="PCWM01000003">
    <property type="protein sequence ID" value="PIR03481.1"/>
    <property type="molecule type" value="Genomic_DNA"/>
</dbReference>
<keyword evidence="4" id="KW-0699">rRNA-binding</keyword>
<evidence type="ECO:0000313" key="7">
    <source>
        <dbReference type="EMBL" id="PIR03481.1"/>
    </source>
</evidence>
<dbReference type="PROSITE" id="PS50832">
    <property type="entry name" value="S1_IF1_TYPE"/>
    <property type="match status" value="1"/>
</dbReference>
<name>A0A2H0N3M1_9BACT</name>
<comment type="similarity">
    <text evidence="1 4">Belongs to the IF-1 family.</text>
</comment>
<dbReference type="Proteomes" id="UP000229782">
    <property type="component" value="Unassembled WGS sequence"/>
</dbReference>
<evidence type="ECO:0000313" key="8">
    <source>
        <dbReference type="Proteomes" id="UP000229782"/>
    </source>
</evidence>
<dbReference type="CDD" id="cd04451">
    <property type="entry name" value="S1_IF1"/>
    <property type="match status" value="1"/>
</dbReference>
<comment type="subcellular location">
    <subcellularLocation>
        <location evidence="4">Cytoplasm</location>
    </subcellularLocation>
</comment>
<comment type="function">
    <text evidence="4">One of the essential components for the initiation of protein synthesis. Stabilizes the binding of IF-2 and IF-3 on the 30S subunit to which N-formylmethionyl-tRNA(fMet) subsequently binds. Helps modulate mRNA selection, yielding the 30S pre-initiation complex (PIC). Upon addition of the 50S ribosomal subunit IF-1, IF-2 and IF-3 are released leaving the mature 70S translation initiation complex.</text>
</comment>
<evidence type="ECO:0000256" key="1">
    <source>
        <dbReference type="ARBA" id="ARBA00010939"/>
    </source>
</evidence>
<dbReference type="NCBIfam" id="TIGR00008">
    <property type="entry name" value="infA"/>
    <property type="match status" value="1"/>
</dbReference>
<dbReference type="GO" id="GO:0043022">
    <property type="term" value="F:ribosome binding"/>
    <property type="evidence" value="ECO:0007669"/>
    <property type="project" value="UniProtKB-UniRule"/>
</dbReference>
<gene>
    <name evidence="4" type="primary">infA</name>
    <name evidence="7" type="ORF">COV60_00160</name>
</gene>
<dbReference type="GO" id="GO:0005829">
    <property type="term" value="C:cytosol"/>
    <property type="evidence" value="ECO:0007669"/>
    <property type="project" value="TreeGrafter"/>
</dbReference>
<keyword evidence="4" id="KW-0694">RNA-binding</keyword>
<organism evidence="7 8">
    <name type="scientific">Candidatus Magasanikbacteria bacterium CG11_big_fil_rev_8_21_14_0_20_43_7</name>
    <dbReference type="NCBI Taxonomy" id="1974654"/>
    <lineage>
        <taxon>Bacteria</taxon>
        <taxon>Candidatus Magasanikiibacteriota</taxon>
    </lineage>
</organism>